<dbReference type="GO" id="GO:0008233">
    <property type="term" value="F:peptidase activity"/>
    <property type="evidence" value="ECO:0007669"/>
    <property type="project" value="UniProtKB-KW"/>
</dbReference>
<evidence type="ECO:0000256" key="3">
    <source>
        <dbReference type="SAM" id="Coils"/>
    </source>
</evidence>
<dbReference type="PANTHER" id="PTHR10264">
    <property type="entry name" value="BAND 7 PROTEIN-RELATED"/>
    <property type="match status" value="1"/>
</dbReference>
<keyword evidence="5" id="KW-1133">Transmembrane helix</keyword>
<feature type="transmembrane region" description="Helical" evidence="5">
    <location>
        <begin position="30"/>
        <end position="48"/>
    </location>
</feature>
<dbReference type="EMBL" id="FLOB01000019">
    <property type="protein sequence ID" value="SBS37562.1"/>
    <property type="molecule type" value="Genomic_DNA"/>
</dbReference>
<dbReference type="GO" id="GO:0006508">
    <property type="term" value="P:proteolysis"/>
    <property type="evidence" value="ECO:0007669"/>
    <property type="project" value="UniProtKB-KW"/>
</dbReference>
<dbReference type="CDD" id="cd03404">
    <property type="entry name" value="SPFH_HflK"/>
    <property type="match status" value="1"/>
</dbReference>
<dbReference type="RefSeq" id="WP_083201073.1">
    <property type="nucleotide sequence ID" value="NZ_FLOB01000019.1"/>
</dbReference>
<dbReference type="InterPro" id="IPR043202">
    <property type="entry name" value="Band-7_stomatin-like"/>
</dbReference>
<proteinExistence type="inferred from homology"/>
<dbReference type="GO" id="GO:0005886">
    <property type="term" value="C:plasma membrane"/>
    <property type="evidence" value="ECO:0007669"/>
    <property type="project" value="InterPro"/>
</dbReference>
<comment type="subcellular location">
    <subcellularLocation>
        <location evidence="1">Membrane</location>
        <topology evidence="1">Single-pass membrane protein</topology>
    </subcellularLocation>
</comment>
<keyword evidence="5" id="KW-0472">Membrane</keyword>
<evidence type="ECO:0000256" key="2">
    <source>
        <dbReference type="ARBA" id="ARBA00006971"/>
    </source>
</evidence>
<feature type="domain" description="Band 7" evidence="6">
    <location>
        <begin position="49"/>
        <end position="253"/>
    </location>
</feature>
<evidence type="ECO:0000256" key="1">
    <source>
        <dbReference type="ARBA" id="ARBA00004167"/>
    </source>
</evidence>
<feature type="compositionally biased region" description="Polar residues" evidence="4">
    <location>
        <begin position="1"/>
        <end position="19"/>
    </location>
</feature>
<accession>A0A1A8TVU0</accession>
<feature type="region of interest" description="Disordered" evidence="4">
    <location>
        <begin position="1"/>
        <end position="20"/>
    </location>
</feature>
<dbReference type="PANTHER" id="PTHR10264:SF19">
    <property type="entry name" value="AT06885P-RELATED"/>
    <property type="match status" value="1"/>
</dbReference>
<dbReference type="InterPro" id="IPR010201">
    <property type="entry name" value="HflK"/>
</dbReference>
<sequence length="358" mass="38785">MSLLSASKRNGQPGTSPGKSQGHWFQAGRLAFIALYILTSVTAISWLVSNIREIGPESRAVVLRFGAIDREQNSGLLLAWPQPFEKVVIIPSADRVVDRTVKALIRPKSIDYSGLDSGILTDATAGEGYLLTGDSGIVQLGVHLYYKVTDPYAYVLQGKHVNFALDRLVERSAVVISASRDLDTILVARPELVGSSTKAAEEREKLREDLVKQINLRLAQLTQEHASLGIKVARVDIQPKLPVETVDAFNAVLTASQLAKQAIAKANNKAASTLQAANQEADRILQEANANASERIANAQANTASILKLAKVQQVNADPGLLWRLYRQRITTLLSQAGSVSTVDPKDDAKLILQGKQP</sequence>
<dbReference type="AlphaFoldDB" id="A0A1A8TVU0"/>
<protein>
    <submittedName>
        <fullName evidence="7">Modulator of FtsH protease HflK</fullName>
    </submittedName>
</protein>
<evidence type="ECO:0000313" key="7">
    <source>
        <dbReference type="EMBL" id="SBS37562.1"/>
    </source>
</evidence>
<feature type="coiled-coil region" evidence="3">
    <location>
        <begin position="267"/>
        <end position="294"/>
    </location>
</feature>
<name>A0A1A8TVU0_9GAMM</name>
<dbReference type="STRING" id="1792290.MSP8886_04176"/>
<dbReference type="InterPro" id="IPR001107">
    <property type="entry name" value="Band_7"/>
</dbReference>
<dbReference type="Gene3D" id="3.30.479.30">
    <property type="entry name" value="Band 7 domain"/>
    <property type="match status" value="1"/>
</dbReference>
<keyword evidence="3" id="KW-0175">Coiled coil</keyword>
<dbReference type="SUPFAM" id="SSF117892">
    <property type="entry name" value="Band 7/SPFH domain"/>
    <property type="match status" value="1"/>
</dbReference>
<dbReference type="SMART" id="SM00244">
    <property type="entry name" value="PHB"/>
    <property type="match status" value="1"/>
</dbReference>
<evidence type="ECO:0000256" key="5">
    <source>
        <dbReference type="SAM" id="Phobius"/>
    </source>
</evidence>
<evidence type="ECO:0000313" key="8">
    <source>
        <dbReference type="Proteomes" id="UP000092544"/>
    </source>
</evidence>
<evidence type="ECO:0000259" key="6">
    <source>
        <dbReference type="SMART" id="SM00244"/>
    </source>
</evidence>
<keyword evidence="7" id="KW-0378">Hydrolase</keyword>
<comment type="similarity">
    <text evidence="2">Belongs to the band 7/mec-2 family. HflK subfamily.</text>
</comment>
<dbReference type="Proteomes" id="UP000092544">
    <property type="component" value="Unassembled WGS sequence"/>
</dbReference>
<gene>
    <name evidence="7" type="primary">hflK_2</name>
    <name evidence="7" type="ORF">MSP8886_04176</name>
</gene>
<dbReference type="InterPro" id="IPR036013">
    <property type="entry name" value="Band_7/SPFH_dom_sf"/>
</dbReference>
<dbReference type="OrthoDB" id="8351024at2"/>
<organism evidence="7 8">
    <name type="scientific">Marinomonas spartinae</name>
    <dbReference type="NCBI Taxonomy" id="1792290"/>
    <lineage>
        <taxon>Bacteria</taxon>
        <taxon>Pseudomonadati</taxon>
        <taxon>Pseudomonadota</taxon>
        <taxon>Gammaproteobacteria</taxon>
        <taxon>Oceanospirillales</taxon>
        <taxon>Oceanospirillaceae</taxon>
        <taxon>Marinomonas</taxon>
    </lineage>
</organism>
<evidence type="ECO:0000256" key="4">
    <source>
        <dbReference type="SAM" id="MobiDB-lite"/>
    </source>
</evidence>
<reference evidence="7 8" key="1">
    <citation type="submission" date="2016-06" db="EMBL/GenBank/DDBJ databases">
        <authorList>
            <person name="Kjaerup R.B."/>
            <person name="Dalgaard T.S."/>
            <person name="Juul-Madsen H.R."/>
        </authorList>
    </citation>
    <scope>NUCLEOTIDE SEQUENCE [LARGE SCALE GENOMIC DNA]</scope>
    <source>
        <strain evidence="7 8">CECT 8886</strain>
    </source>
</reference>
<keyword evidence="8" id="KW-1185">Reference proteome</keyword>
<dbReference type="Pfam" id="PF01145">
    <property type="entry name" value="Band_7"/>
    <property type="match status" value="1"/>
</dbReference>
<keyword evidence="7" id="KW-0645">Protease</keyword>
<keyword evidence="5" id="KW-0812">Transmembrane</keyword>